<dbReference type="Proteomes" id="UP000515159">
    <property type="component" value="Chromosome 4"/>
</dbReference>
<dbReference type="KEGG" id="gsh:117359631"/>
<evidence type="ECO:0000259" key="2">
    <source>
        <dbReference type="Pfam" id="PF21388"/>
    </source>
</evidence>
<dbReference type="PANTHER" id="PTHR15326:SF7">
    <property type="entry name" value="SPERMATOGENESIS-ASSOCIATED PROTEIN 2-LIKE PROTEIN"/>
    <property type="match status" value="1"/>
</dbReference>
<dbReference type="GeneID" id="117359631"/>
<evidence type="ECO:0000256" key="1">
    <source>
        <dbReference type="ARBA" id="ARBA00038142"/>
    </source>
</evidence>
<dbReference type="Pfam" id="PF21388">
    <property type="entry name" value="SPATA2_PUB-like"/>
    <property type="match status" value="1"/>
</dbReference>
<evidence type="ECO:0000313" key="3">
    <source>
        <dbReference type="Proteomes" id="UP000515159"/>
    </source>
</evidence>
<dbReference type="AlphaFoldDB" id="A0A6P8QIU7"/>
<dbReference type="OrthoDB" id="9837000at2759"/>
<dbReference type="PANTHER" id="PTHR15326">
    <property type="entry name" value="SPERMATOGENESIS-ASSOCIATED PROTEIN 2/TAMOZHENNIC"/>
    <property type="match status" value="1"/>
</dbReference>
<dbReference type="RefSeq" id="XP_033798682.1">
    <property type="nucleotide sequence ID" value="XM_033942791.1"/>
</dbReference>
<keyword evidence="3" id="KW-1185">Reference proteome</keyword>
<name>A0A6P8QIU7_GEOSA</name>
<dbReference type="Gene3D" id="1.20.58.2190">
    <property type="match status" value="1"/>
</dbReference>
<dbReference type="CTD" id="124044"/>
<accession>A0A6P8QIU7</accession>
<organism evidence="3 4">
    <name type="scientific">Geotrypetes seraphini</name>
    <name type="common">Gaboon caecilian</name>
    <name type="synonym">Caecilia seraphini</name>
    <dbReference type="NCBI Taxonomy" id="260995"/>
    <lineage>
        <taxon>Eukaryota</taxon>
        <taxon>Metazoa</taxon>
        <taxon>Chordata</taxon>
        <taxon>Craniata</taxon>
        <taxon>Vertebrata</taxon>
        <taxon>Euteleostomi</taxon>
        <taxon>Amphibia</taxon>
        <taxon>Gymnophiona</taxon>
        <taxon>Geotrypetes</taxon>
    </lineage>
</organism>
<dbReference type="GO" id="GO:0005737">
    <property type="term" value="C:cytoplasm"/>
    <property type="evidence" value="ECO:0007669"/>
    <property type="project" value="TreeGrafter"/>
</dbReference>
<dbReference type="InterPro" id="IPR048839">
    <property type="entry name" value="SPATA2_PUB-like"/>
</dbReference>
<reference evidence="4" key="1">
    <citation type="submission" date="2025-08" db="UniProtKB">
        <authorList>
            <consortium name="RefSeq"/>
        </authorList>
    </citation>
    <scope>IDENTIFICATION</scope>
</reference>
<dbReference type="FunCoup" id="A0A6P8QIU7">
    <property type="interactions" value="464"/>
</dbReference>
<comment type="similarity">
    <text evidence="1">Belongs to the SPATA2 family.</text>
</comment>
<protein>
    <submittedName>
        <fullName evidence="4">Spermatogenesis-associated protein 2-like protein isoform X1</fullName>
    </submittedName>
</protein>
<gene>
    <name evidence="4" type="primary">SPATA2L</name>
</gene>
<dbReference type="InParanoid" id="A0A6P8QIU7"/>
<evidence type="ECO:0000313" key="4">
    <source>
        <dbReference type="RefSeq" id="XP_033798682.1"/>
    </source>
</evidence>
<proteinExistence type="inferred from homology"/>
<feature type="domain" description="Spermatogenesis-associated protein 2 PUB-like" evidence="2">
    <location>
        <begin position="80"/>
        <end position="202"/>
    </location>
</feature>
<sequence>MGVTLDGRWMSSDAFLEMYRNYRARNLGQDESGSYSNADFVALLRQSLVADPELHRSLQNNAFEVIGGSSSQLEQRDLKAQLELLTRAFCVLEQAALNLYHYPWRKEFRTIKTYSGAYMHILKPVLSEADVAWMLGKLGYIMRRDAHGFVVESFPSAPELLKVACGFLAMQLECGILAEILSARYMGTVPLADLIQVRRGTRAVEACTERLQQLTLQLEKREDHVGSARSMLRPTVDYLDNLDIYRDAKETLDISSARTLGSLAESWDSHPGRTFSLNYKGNESELYSSEIYRPSKYTTYQEGDKFTQHDELQRSKTLSQSCSRSPTTCIHIPLPDGGIYSLHDCVFKTPALLYKCLKCNVLHDSGCPALQGCWNAFHSVMPILPSQAAGILTKVEQQ</sequence>